<organism evidence="1">
    <name type="scientific">Anguilla anguilla</name>
    <name type="common">European freshwater eel</name>
    <name type="synonym">Muraena anguilla</name>
    <dbReference type="NCBI Taxonomy" id="7936"/>
    <lineage>
        <taxon>Eukaryota</taxon>
        <taxon>Metazoa</taxon>
        <taxon>Chordata</taxon>
        <taxon>Craniata</taxon>
        <taxon>Vertebrata</taxon>
        <taxon>Euteleostomi</taxon>
        <taxon>Actinopterygii</taxon>
        <taxon>Neopterygii</taxon>
        <taxon>Teleostei</taxon>
        <taxon>Anguilliformes</taxon>
        <taxon>Anguillidae</taxon>
        <taxon>Anguilla</taxon>
    </lineage>
</organism>
<accession>A0A0E9PGK8</accession>
<name>A0A0E9PGK8_ANGAN</name>
<evidence type="ECO:0000313" key="1">
    <source>
        <dbReference type="EMBL" id="JAH02983.1"/>
    </source>
</evidence>
<protein>
    <submittedName>
        <fullName evidence="1">Uncharacterized protein</fullName>
    </submittedName>
</protein>
<dbReference type="AlphaFoldDB" id="A0A0E9PGK8"/>
<dbReference type="EMBL" id="GBXM01105594">
    <property type="protein sequence ID" value="JAH02983.1"/>
    <property type="molecule type" value="Transcribed_RNA"/>
</dbReference>
<proteinExistence type="predicted"/>
<sequence length="27" mass="3321">MVVARKHRLKHTFEFSHHYPLDTLLML</sequence>
<reference evidence="1" key="2">
    <citation type="journal article" date="2015" name="Fish Shellfish Immunol.">
        <title>Early steps in the European eel (Anguilla anguilla)-Vibrio vulnificus interaction in the gills: Role of the RtxA13 toxin.</title>
        <authorList>
            <person name="Callol A."/>
            <person name="Pajuelo D."/>
            <person name="Ebbesson L."/>
            <person name="Teles M."/>
            <person name="MacKenzie S."/>
            <person name="Amaro C."/>
        </authorList>
    </citation>
    <scope>NUCLEOTIDE SEQUENCE</scope>
</reference>
<reference evidence="1" key="1">
    <citation type="submission" date="2014-11" db="EMBL/GenBank/DDBJ databases">
        <authorList>
            <person name="Amaro Gonzalez C."/>
        </authorList>
    </citation>
    <scope>NUCLEOTIDE SEQUENCE</scope>
</reference>